<reference evidence="2 3" key="1">
    <citation type="submission" date="2020-08" db="EMBL/GenBank/DDBJ databases">
        <authorList>
            <person name="Seo M.-J."/>
        </authorList>
    </citation>
    <scope>NUCLEOTIDE SEQUENCE [LARGE SCALE GENOMIC DNA]</scope>
    <source>
        <strain evidence="2 3">MBLA0160</strain>
    </source>
</reference>
<keyword evidence="1" id="KW-0472">Membrane</keyword>
<keyword evidence="1" id="KW-1133">Transmembrane helix</keyword>
<dbReference type="Proteomes" id="UP000546257">
    <property type="component" value="Unassembled WGS sequence"/>
</dbReference>
<dbReference type="RefSeq" id="WP_185192524.1">
    <property type="nucleotide sequence ID" value="NZ_JACKXD010000002.1"/>
</dbReference>
<proteinExistence type="predicted"/>
<feature type="transmembrane region" description="Helical" evidence="1">
    <location>
        <begin position="39"/>
        <end position="56"/>
    </location>
</feature>
<accession>A0A7J9SIJ1</accession>
<feature type="transmembrane region" description="Helical" evidence="1">
    <location>
        <begin position="128"/>
        <end position="148"/>
    </location>
</feature>
<name>A0A7J9SIJ1_9EURY</name>
<comment type="caution">
    <text evidence="2">The sequence shown here is derived from an EMBL/GenBank/DDBJ whole genome shotgun (WGS) entry which is preliminary data.</text>
</comment>
<evidence type="ECO:0000256" key="1">
    <source>
        <dbReference type="SAM" id="Phobius"/>
    </source>
</evidence>
<keyword evidence="3" id="KW-1185">Reference proteome</keyword>
<sequence>MKRLLPRPSTRTQRRLTRVMQLLLSALVVYGVVAGEPKAIINGGVTLLITFVPALLERNYDLPLDPWLGLWITTAVFLHTLGSAGLYTRIFFWDNITHAVSASLIAAAGYTTARAVDLHSDEIHIPRRFVFVYIFVIVLSFGVVWELFEFGLDIAAEVTGLTMPLAQHGLDDTVKDMMFNSLGALLVAVFGQAHLTGVAQLVEQRLLTPE</sequence>
<dbReference type="EMBL" id="JACKXD010000002">
    <property type="protein sequence ID" value="MBB6646173.1"/>
    <property type="molecule type" value="Genomic_DNA"/>
</dbReference>
<dbReference type="AlphaFoldDB" id="A0A7J9SIJ1"/>
<keyword evidence="1" id="KW-0812">Transmembrane</keyword>
<organism evidence="2 3">
    <name type="scientific">Halobellus ruber</name>
    <dbReference type="NCBI Taxonomy" id="2761102"/>
    <lineage>
        <taxon>Archaea</taxon>
        <taxon>Methanobacteriati</taxon>
        <taxon>Methanobacteriota</taxon>
        <taxon>Stenosarchaea group</taxon>
        <taxon>Halobacteria</taxon>
        <taxon>Halobacteriales</taxon>
        <taxon>Haloferacaceae</taxon>
        <taxon>Halobellus</taxon>
    </lineage>
</organism>
<evidence type="ECO:0000313" key="3">
    <source>
        <dbReference type="Proteomes" id="UP000546257"/>
    </source>
</evidence>
<dbReference type="InterPro" id="IPR014509">
    <property type="entry name" value="YjdF-like"/>
</dbReference>
<evidence type="ECO:0000313" key="2">
    <source>
        <dbReference type="EMBL" id="MBB6646173.1"/>
    </source>
</evidence>
<gene>
    <name evidence="2" type="ORF">H5V44_07710</name>
</gene>
<dbReference type="Pfam" id="PF09997">
    <property type="entry name" value="DUF2238"/>
    <property type="match status" value="1"/>
</dbReference>
<feature type="transmembrane region" description="Helical" evidence="1">
    <location>
        <begin position="68"/>
        <end position="90"/>
    </location>
</feature>
<protein>
    <recommendedName>
        <fullName evidence="4">DUF2238 domain-containing protein</fullName>
    </recommendedName>
</protein>
<evidence type="ECO:0008006" key="4">
    <source>
        <dbReference type="Google" id="ProtNLM"/>
    </source>
</evidence>
<feature type="transmembrane region" description="Helical" evidence="1">
    <location>
        <begin position="182"/>
        <end position="202"/>
    </location>
</feature>